<comment type="caution">
    <text evidence="1">The sequence shown here is derived from an EMBL/GenBank/DDBJ whole genome shotgun (WGS) entry which is preliminary data.</text>
</comment>
<keyword evidence="2" id="KW-1185">Reference proteome</keyword>
<evidence type="ECO:0000313" key="1">
    <source>
        <dbReference type="EMBL" id="KAI3790595.1"/>
    </source>
</evidence>
<protein>
    <submittedName>
        <fullName evidence="1">Uncharacterized protein</fullName>
    </submittedName>
</protein>
<sequence>MIANWTDNKSKYLGVWANMRDVQEALHIREEFGDTEWVACNENLQFHYNKEAISYTHNVWSTVAYHRHLANKNTRALVYSGDHDMTVSYLSTLNWIESLNFLVVKDWRPWFVDEQVAGYTMKYSNHDYNLTFATIKGGAHTASDNKPKECLGMLMGWLANDNL</sequence>
<reference evidence="2" key="1">
    <citation type="journal article" date="2022" name="Mol. Ecol. Resour.">
        <title>The genomes of chicory, endive, great burdock and yacon provide insights into Asteraceae palaeo-polyploidization history and plant inulin production.</title>
        <authorList>
            <person name="Fan W."/>
            <person name="Wang S."/>
            <person name="Wang H."/>
            <person name="Wang A."/>
            <person name="Jiang F."/>
            <person name="Liu H."/>
            <person name="Zhao H."/>
            <person name="Xu D."/>
            <person name="Zhang Y."/>
        </authorList>
    </citation>
    <scope>NUCLEOTIDE SEQUENCE [LARGE SCALE GENOMIC DNA]</scope>
    <source>
        <strain evidence="2">cv. Punajuju</strain>
    </source>
</reference>
<name>A0ACB9H5Z5_CICIN</name>
<evidence type="ECO:0000313" key="2">
    <source>
        <dbReference type="Proteomes" id="UP001055811"/>
    </source>
</evidence>
<dbReference type="EMBL" id="CM042009">
    <property type="protein sequence ID" value="KAI3790595.1"/>
    <property type="molecule type" value="Genomic_DNA"/>
</dbReference>
<organism evidence="1 2">
    <name type="scientific">Cichorium intybus</name>
    <name type="common">Chicory</name>
    <dbReference type="NCBI Taxonomy" id="13427"/>
    <lineage>
        <taxon>Eukaryota</taxon>
        <taxon>Viridiplantae</taxon>
        <taxon>Streptophyta</taxon>
        <taxon>Embryophyta</taxon>
        <taxon>Tracheophyta</taxon>
        <taxon>Spermatophyta</taxon>
        <taxon>Magnoliopsida</taxon>
        <taxon>eudicotyledons</taxon>
        <taxon>Gunneridae</taxon>
        <taxon>Pentapetalae</taxon>
        <taxon>asterids</taxon>
        <taxon>campanulids</taxon>
        <taxon>Asterales</taxon>
        <taxon>Asteraceae</taxon>
        <taxon>Cichorioideae</taxon>
        <taxon>Cichorieae</taxon>
        <taxon>Cichoriinae</taxon>
        <taxon>Cichorium</taxon>
    </lineage>
</organism>
<gene>
    <name evidence="1" type="ORF">L2E82_03752</name>
</gene>
<proteinExistence type="predicted"/>
<dbReference type="Proteomes" id="UP001055811">
    <property type="component" value="Linkage Group LG01"/>
</dbReference>
<reference evidence="1 2" key="2">
    <citation type="journal article" date="2022" name="Mol. Ecol. Resour.">
        <title>The genomes of chicory, endive, great burdock and yacon provide insights into Asteraceae paleo-polyploidization history and plant inulin production.</title>
        <authorList>
            <person name="Fan W."/>
            <person name="Wang S."/>
            <person name="Wang H."/>
            <person name="Wang A."/>
            <person name="Jiang F."/>
            <person name="Liu H."/>
            <person name="Zhao H."/>
            <person name="Xu D."/>
            <person name="Zhang Y."/>
        </authorList>
    </citation>
    <scope>NUCLEOTIDE SEQUENCE [LARGE SCALE GENOMIC DNA]</scope>
    <source>
        <strain evidence="2">cv. Punajuju</strain>
        <tissue evidence="1">Leaves</tissue>
    </source>
</reference>
<accession>A0ACB9H5Z5</accession>